<evidence type="ECO:0000313" key="7">
    <source>
        <dbReference type="Proteomes" id="UP001596039"/>
    </source>
</evidence>
<dbReference type="InterPro" id="IPR001940">
    <property type="entry name" value="Peptidase_S1C"/>
</dbReference>
<dbReference type="Pfam" id="PF13180">
    <property type="entry name" value="PDZ_2"/>
    <property type="match status" value="1"/>
</dbReference>
<accession>A0ABW0NLR5</accession>
<dbReference type="SUPFAM" id="SSF50156">
    <property type="entry name" value="PDZ domain-like"/>
    <property type="match status" value="1"/>
</dbReference>
<dbReference type="Pfam" id="PF13365">
    <property type="entry name" value="Trypsin_2"/>
    <property type="match status" value="1"/>
</dbReference>
<dbReference type="InterPro" id="IPR036034">
    <property type="entry name" value="PDZ_sf"/>
</dbReference>
<dbReference type="InterPro" id="IPR009003">
    <property type="entry name" value="Peptidase_S1_PA"/>
</dbReference>
<evidence type="ECO:0000313" key="6">
    <source>
        <dbReference type="EMBL" id="MFC5501299.1"/>
    </source>
</evidence>
<dbReference type="GO" id="GO:0006508">
    <property type="term" value="P:proteolysis"/>
    <property type="evidence" value="ECO:0007669"/>
    <property type="project" value="UniProtKB-KW"/>
</dbReference>
<dbReference type="PROSITE" id="PS50106">
    <property type="entry name" value="PDZ"/>
    <property type="match status" value="1"/>
</dbReference>
<evidence type="ECO:0000256" key="3">
    <source>
        <dbReference type="SAM" id="MobiDB-lite"/>
    </source>
</evidence>
<dbReference type="Gene3D" id="2.30.42.10">
    <property type="match status" value="1"/>
</dbReference>
<feature type="compositionally biased region" description="Gly residues" evidence="3">
    <location>
        <begin position="81"/>
        <end position="104"/>
    </location>
</feature>
<gene>
    <name evidence="6" type="ORF">ACFPJ4_03480</name>
</gene>
<keyword evidence="1 6" id="KW-0645">Protease</keyword>
<keyword evidence="7" id="KW-1185">Reference proteome</keyword>
<evidence type="ECO:0000256" key="2">
    <source>
        <dbReference type="ARBA" id="ARBA00022801"/>
    </source>
</evidence>
<evidence type="ECO:0000259" key="5">
    <source>
        <dbReference type="PROSITE" id="PS50106"/>
    </source>
</evidence>
<protein>
    <submittedName>
        <fullName evidence="6">S1C family serine protease</fullName>
        <ecNumber evidence="6">3.4.21.-</ecNumber>
    </submittedName>
</protein>
<organism evidence="6 7">
    <name type="scientific">Lysinimonas soli</name>
    <dbReference type="NCBI Taxonomy" id="1074233"/>
    <lineage>
        <taxon>Bacteria</taxon>
        <taxon>Bacillati</taxon>
        <taxon>Actinomycetota</taxon>
        <taxon>Actinomycetes</taxon>
        <taxon>Micrococcales</taxon>
        <taxon>Microbacteriaceae</taxon>
        <taxon>Lysinimonas</taxon>
    </lineage>
</organism>
<keyword evidence="2 6" id="KW-0378">Hydrolase</keyword>
<dbReference type="EC" id="3.4.21.-" evidence="6"/>
<dbReference type="SMART" id="SM00228">
    <property type="entry name" value="PDZ"/>
    <property type="match status" value="1"/>
</dbReference>
<dbReference type="PANTHER" id="PTHR43343:SF3">
    <property type="entry name" value="PROTEASE DO-LIKE 8, CHLOROPLASTIC"/>
    <property type="match status" value="1"/>
</dbReference>
<dbReference type="SUPFAM" id="SSF50494">
    <property type="entry name" value="Trypsin-like serine proteases"/>
    <property type="match status" value="1"/>
</dbReference>
<feature type="domain" description="PDZ" evidence="5">
    <location>
        <begin position="340"/>
        <end position="395"/>
    </location>
</feature>
<evidence type="ECO:0000256" key="1">
    <source>
        <dbReference type="ARBA" id="ARBA00022670"/>
    </source>
</evidence>
<feature type="transmembrane region" description="Helical" evidence="4">
    <location>
        <begin position="40"/>
        <end position="65"/>
    </location>
</feature>
<sequence length="426" mass="40889">MDENDAQGPENAEPKAGPTSTPAEAMADTSSLAPRRRRRAALIGGATAVALAIGAGGFGIGTVIAEARNGSTSASEQSGSGARGGQFGGADGSGQGSSGQGGSGRYPSPRLGGTAALNATAATSAQKVGVVTIVSTLNYDSRSQAAGTGIILNSTGEILTNNHVIEGSTATTVTVESTGTSYTAKVVGTDATDDIAVLQLVDSSGDDVTGLSKAKIDSQSLSVGAAVTSIGNAEGTGNLVAASGTVTALEQSIQVADDTTGATESLSGLIQTNADVVSGDSGGPLIDSQGEVAGVVTAASSGSRTVAGYAIPIDDALSIAKRIMAGEASSTVTIGLPAFLGVELATAQTGAGVLISGVVSGSAAAGSALTSGDTITALNGSAVTTTDSLSALVKSHTPGDTVTVTYTDASGASHQVAVTLAGGPAA</sequence>
<evidence type="ECO:0000256" key="4">
    <source>
        <dbReference type="SAM" id="Phobius"/>
    </source>
</evidence>
<keyword evidence="4" id="KW-0812">Transmembrane</keyword>
<feature type="region of interest" description="Disordered" evidence="3">
    <location>
        <begin position="71"/>
        <end position="111"/>
    </location>
</feature>
<dbReference type="RefSeq" id="WP_386738897.1">
    <property type="nucleotide sequence ID" value="NZ_JBHSMG010000001.1"/>
</dbReference>
<keyword evidence="4" id="KW-0472">Membrane</keyword>
<proteinExistence type="predicted"/>
<dbReference type="PRINTS" id="PR00834">
    <property type="entry name" value="PROTEASES2C"/>
</dbReference>
<dbReference type="EMBL" id="JBHSMG010000001">
    <property type="protein sequence ID" value="MFC5501299.1"/>
    <property type="molecule type" value="Genomic_DNA"/>
</dbReference>
<dbReference type="InterPro" id="IPR001478">
    <property type="entry name" value="PDZ"/>
</dbReference>
<dbReference type="InterPro" id="IPR033116">
    <property type="entry name" value="TRYPSIN_SER"/>
</dbReference>
<comment type="caution">
    <text evidence="6">The sequence shown here is derived from an EMBL/GenBank/DDBJ whole genome shotgun (WGS) entry which is preliminary data.</text>
</comment>
<dbReference type="Gene3D" id="2.40.10.120">
    <property type="match status" value="1"/>
</dbReference>
<keyword evidence="4" id="KW-1133">Transmembrane helix</keyword>
<dbReference type="PANTHER" id="PTHR43343">
    <property type="entry name" value="PEPTIDASE S12"/>
    <property type="match status" value="1"/>
</dbReference>
<dbReference type="PROSITE" id="PS00135">
    <property type="entry name" value="TRYPSIN_SER"/>
    <property type="match status" value="1"/>
</dbReference>
<dbReference type="Proteomes" id="UP001596039">
    <property type="component" value="Unassembled WGS sequence"/>
</dbReference>
<dbReference type="GO" id="GO:0008233">
    <property type="term" value="F:peptidase activity"/>
    <property type="evidence" value="ECO:0007669"/>
    <property type="project" value="UniProtKB-KW"/>
</dbReference>
<name>A0ABW0NLR5_9MICO</name>
<feature type="region of interest" description="Disordered" evidence="3">
    <location>
        <begin position="1"/>
        <end position="34"/>
    </location>
</feature>
<dbReference type="InterPro" id="IPR051201">
    <property type="entry name" value="Chloro_Bact_Ser_Proteases"/>
</dbReference>
<reference evidence="7" key="1">
    <citation type="journal article" date="2019" name="Int. J. Syst. Evol. Microbiol.">
        <title>The Global Catalogue of Microorganisms (GCM) 10K type strain sequencing project: providing services to taxonomists for standard genome sequencing and annotation.</title>
        <authorList>
            <consortium name="The Broad Institute Genomics Platform"/>
            <consortium name="The Broad Institute Genome Sequencing Center for Infectious Disease"/>
            <person name="Wu L."/>
            <person name="Ma J."/>
        </authorList>
    </citation>
    <scope>NUCLEOTIDE SEQUENCE [LARGE SCALE GENOMIC DNA]</scope>
    <source>
        <strain evidence="7">CGMCC 4.6997</strain>
    </source>
</reference>